<reference evidence="2 3" key="1">
    <citation type="submission" date="2018-04" db="EMBL/GenBank/DDBJ databases">
        <title>WGS assembly of Panicum hallii var. hallii HAL2.</title>
        <authorList>
            <person name="Lovell J."/>
            <person name="Jenkins J."/>
            <person name="Lowry D."/>
            <person name="Mamidi S."/>
            <person name="Sreedasyam A."/>
            <person name="Weng X."/>
            <person name="Barry K."/>
            <person name="Bonette J."/>
            <person name="Campitelli B."/>
            <person name="Daum C."/>
            <person name="Gordon S."/>
            <person name="Gould B."/>
            <person name="Lipzen A."/>
            <person name="MacQueen A."/>
            <person name="Palacio-Mejia J."/>
            <person name="Plott C."/>
            <person name="Shakirov E."/>
            <person name="Shu S."/>
            <person name="Yoshinaga Y."/>
            <person name="Zane M."/>
            <person name="Rokhsar D."/>
            <person name="Grimwood J."/>
            <person name="Schmutz J."/>
            <person name="Juenger T."/>
        </authorList>
    </citation>
    <scope>NUCLEOTIDE SEQUENCE [LARGE SCALE GENOMIC DNA]</scope>
    <source>
        <strain evidence="3">cv. HAL2</strain>
    </source>
</reference>
<dbReference type="EMBL" id="CM009757">
    <property type="protein sequence ID" value="PUZ40323.1"/>
    <property type="molecule type" value="Genomic_DNA"/>
</dbReference>
<dbReference type="AlphaFoldDB" id="A0A2T7CAP7"/>
<proteinExistence type="predicted"/>
<dbReference type="Proteomes" id="UP000244336">
    <property type="component" value="Chromosome 9"/>
</dbReference>
<keyword evidence="3" id="KW-1185">Reference proteome</keyword>
<sequence>MRCGLQDGGEVAAPAPAGLLLLMCARSMRRSSGSGEASDVRPGVTRPLGPGTTTLLLQRSASGSASSDNNR</sequence>
<feature type="compositionally biased region" description="Polar residues" evidence="1">
    <location>
        <begin position="59"/>
        <end position="71"/>
    </location>
</feature>
<feature type="region of interest" description="Disordered" evidence="1">
    <location>
        <begin position="31"/>
        <end position="71"/>
    </location>
</feature>
<accession>A0A2T7CAP7</accession>
<evidence type="ECO:0000313" key="3">
    <source>
        <dbReference type="Proteomes" id="UP000244336"/>
    </source>
</evidence>
<evidence type="ECO:0000313" key="2">
    <source>
        <dbReference type="EMBL" id="PUZ40323.1"/>
    </source>
</evidence>
<name>A0A2T7CAP7_9POAL</name>
<dbReference type="Gramene" id="PUZ40323">
    <property type="protein sequence ID" value="PUZ40323"/>
    <property type="gene ID" value="GQ55_9G413700"/>
</dbReference>
<protein>
    <submittedName>
        <fullName evidence="2">Uncharacterized protein</fullName>
    </submittedName>
</protein>
<evidence type="ECO:0000256" key="1">
    <source>
        <dbReference type="SAM" id="MobiDB-lite"/>
    </source>
</evidence>
<gene>
    <name evidence="2" type="ORF">GQ55_9G413700</name>
</gene>
<organism evidence="2 3">
    <name type="scientific">Panicum hallii var. hallii</name>
    <dbReference type="NCBI Taxonomy" id="1504633"/>
    <lineage>
        <taxon>Eukaryota</taxon>
        <taxon>Viridiplantae</taxon>
        <taxon>Streptophyta</taxon>
        <taxon>Embryophyta</taxon>
        <taxon>Tracheophyta</taxon>
        <taxon>Spermatophyta</taxon>
        <taxon>Magnoliopsida</taxon>
        <taxon>Liliopsida</taxon>
        <taxon>Poales</taxon>
        <taxon>Poaceae</taxon>
        <taxon>PACMAD clade</taxon>
        <taxon>Panicoideae</taxon>
        <taxon>Panicodae</taxon>
        <taxon>Paniceae</taxon>
        <taxon>Panicinae</taxon>
        <taxon>Panicum</taxon>
        <taxon>Panicum sect. Panicum</taxon>
    </lineage>
</organism>
<feature type="compositionally biased region" description="Low complexity" evidence="1">
    <location>
        <begin position="40"/>
        <end position="57"/>
    </location>
</feature>